<dbReference type="InterPro" id="IPR050076">
    <property type="entry name" value="ArchSynthase1/Queuine_TRR"/>
</dbReference>
<feature type="binding site" evidence="5">
    <location>
        <position position="150"/>
    </location>
    <ligand>
        <name>substrate</name>
    </ligand>
</feature>
<keyword evidence="1 5" id="KW-0328">Glycosyltransferase</keyword>
<keyword evidence="5" id="KW-0862">Zinc</keyword>
<dbReference type="EMBL" id="MFYX01000056">
    <property type="protein sequence ID" value="OGK05430.1"/>
    <property type="molecule type" value="Genomic_DNA"/>
</dbReference>
<evidence type="ECO:0000313" key="7">
    <source>
        <dbReference type="EMBL" id="OGK05430.1"/>
    </source>
</evidence>
<feature type="binding site" evidence="5">
    <location>
        <position position="341"/>
    </location>
    <ligand>
        <name>Zn(2+)</name>
        <dbReference type="ChEBI" id="CHEBI:29105"/>
    </ligand>
</feature>
<dbReference type="PANTHER" id="PTHR46499:SF1">
    <property type="entry name" value="QUEUINE TRNA-RIBOSYLTRANSFERASE"/>
    <property type="match status" value="1"/>
</dbReference>
<feature type="domain" description="tRNA-guanine(15) transglycosylase-like" evidence="6">
    <location>
        <begin position="18"/>
        <end position="371"/>
    </location>
</feature>
<keyword evidence="3 5" id="KW-0819">tRNA processing</keyword>
<protein>
    <recommendedName>
        <fullName evidence="5">Queuine tRNA-ribosyltransferase</fullName>
        <ecNumber evidence="5">2.4.2.29</ecNumber>
    </recommendedName>
    <alternativeName>
        <fullName evidence="5">Guanine insertion enzyme</fullName>
    </alternativeName>
    <alternativeName>
        <fullName evidence="5">tRNA-guanine transglycosylase</fullName>
    </alternativeName>
</protein>
<feature type="binding site" evidence="5">
    <location>
        <position position="310"/>
    </location>
    <ligand>
        <name>Zn(2+)</name>
        <dbReference type="ChEBI" id="CHEBI:29105"/>
    </ligand>
</feature>
<evidence type="ECO:0000256" key="2">
    <source>
        <dbReference type="ARBA" id="ARBA00022679"/>
    </source>
</evidence>
<dbReference type="InterPro" id="IPR002616">
    <property type="entry name" value="tRNA_ribo_trans-like"/>
</dbReference>
<evidence type="ECO:0000259" key="6">
    <source>
        <dbReference type="Pfam" id="PF01702"/>
    </source>
</evidence>
<feature type="binding site" evidence="5">
    <location>
        <position position="312"/>
    </location>
    <ligand>
        <name>Zn(2+)</name>
        <dbReference type="ChEBI" id="CHEBI:29105"/>
    </ligand>
</feature>
<comment type="caution">
    <text evidence="7">The sequence shown here is derived from an EMBL/GenBank/DDBJ whole genome shotgun (WGS) entry which is preliminary data.</text>
</comment>
<accession>A0A1F7FFE5</accession>
<keyword evidence="5" id="KW-0479">Metal-binding</keyword>
<evidence type="ECO:0000256" key="5">
    <source>
        <dbReference type="HAMAP-Rule" id="MF_00168"/>
    </source>
</evidence>
<comment type="catalytic activity">
    <reaction evidence="4 5">
        <text>7-aminomethyl-7-carbaguanine + guanosine(34) in tRNA = 7-aminomethyl-7-carbaguanosine(34) in tRNA + guanine</text>
        <dbReference type="Rhea" id="RHEA:24104"/>
        <dbReference type="Rhea" id="RHEA-COMP:10341"/>
        <dbReference type="Rhea" id="RHEA-COMP:10342"/>
        <dbReference type="ChEBI" id="CHEBI:16235"/>
        <dbReference type="ChEBI" id="CHEBI:58703"/>
        <dbReference type="ChEBI" id="CHEBI:74269"/>
        <dbReference type="ChEBI" id="CHEBI:82833"/>
        <dbReference type="EC" id="2.4.2.29"/>
    </reaction>
</comment>
<feature type="binding site" evidence="5">
    <location>
        <begin position="96"/>
        <end position="100"/>
    </location>
    <ligand>
        <name>substrate</name>
    </ligand>
</feature>
<keyword evidence="2 5" id="KW-0808">Transferase</keyword>
<dbReference type="PANTHER" id="PTHR46499">
    <property type="entry name" value="QUEUINE TRNA-RIBOSYLTRANSFERASE"/>
    <property type="match status" value="1"/>
</dbReference>
<dbReference type="InterPro" id="IPR036511">
    <property type="entry name" value="TGT-like_sf"/>
</dbReference>
<evidence type="ECO:0000256" key="1">
    <source>
        <dbReference type="ARBA" id="ARBA00022676"/>
    </source>
</evidence>
<dbReference type="Gene3D" id="3.20.20.105">
    <property type="entry name" value="Queuine tRNA-ribosyltransferase-like"/>
    <property type="match status" value="1"/>
</dbReference>
<dbReference type="GO" id="GO:0008616">
    <property type="term" value="P:tRNA queuosine(34) biosynthetic process"/>
    <property type="evidence" value="ECO:0007669"/>
    <property type="project" value="UniProtKB-UniRule"/>
</dbReference>
<dbReference type="InterPro" id="IPR004803">
    <property type="entry name" value="TGT"/>
</dbReference>
<dbReference type="AlphaFoldDB" id="A0A1F7FFE5"/>
<evidence type="ECO:0000256" key="4">
    <source>
        <dbReference type="ARBA" id="ARBA00050112"/>
    </source>
</evidence>
<feature type="active site" description="Nucleophile" evidence="5">
    <location>
        <position position="271"/>
    </location>
</feature>
<dbReference type="NCBIfam" id="TIGR00430">
    <property type="entry name" value="Q_tRNA_tgt"/>
    <property type="match status" value="1"/>
</dbReference>
<dbReference type="SUPFAM" id="SSF51713">
    <property type="entry name" value="tRNA-guanine transglycosylase"/>
    <property type="match status" value="1"/>
</dbReference>
<feature type="active site" description="Proton acceptor" evidence="5">
    <location>
        <position position="96"/>
    </location>
</feature>
<reference evidence="7 8" key="1">
    <citation type="journal article" date="2016" name="Nat. Commun.">
        <title>Thousands of microbial genomes shed light on interconnected biogeochemical processes in an aquifer system.</title>
        <authorList>
            <person name="Anantharaman K."/>
            <person name="Brown C.T."/>
            <person name="Hug L.A."/>
            <person name="Sharon I."/>
            <person name="Castelle C.J."/>
            <person name="Probst A.J."/>
            <person name="Thomas B.C."/>
            <person name="Singh A."/>
            <person name="Wilkins M.J."/>
            <person name="Karaoz U."/>
            <person name="Brodie E.L."/>
            <person name="Williams K.H."/>
            <person name="Hubbard S.S."/>
            <person name="Banfield J.F."/>
        </authorList>
    </citation>
    <scope>NUCLEOTIDE SEQUENCE [LARGE SCALE GENOMIC DNA]</scope>
</reference>
<evidence type="ECO:0000313" key="8">
    <source>
        <dbReference type="Proteomes" id="UP000179243"/>
    </source>
</evidence>
<dbReference type="GO" id="GO:0008479">
    <property type="term" value="F:tRNA-guanosine(34) queuine transglycosylase activity"/>
    <property type="evidence" value="ECO:0007669"/>
    <property type="project" value="UniProtKB-UniRule"/>
</dbReference>
<name>A0A1F7FFE5_UNCRA</name>
<dbReference type="Proteomes" id="UP000179243">
    <property type="component" value="Unassembled WGS sequence"/>
</dbReference>
<gene>
    <name evidence="5" type="primary">tgt</name>
    <name evidence="7" type="ORF">A2519_03275</name>
</gene>
<dbReference type="EC" id="2.4.2.29" evidence="5"/>
<feature type="binding site" evidence="5">
    <location>
        <position position="194"/>
    </location>
    <ligand>
        <name>substrate</name>
    </ligand>
</feature>
<feature type="region of interest" description="RNA binding; important for wobble base 34 recognition" evidence="5">
    <location>
        <begin position="276"/>
        <end position="280"/>
    </location>
</feature>
<keyword evidence="5" id="KW-0671">Queuosine biosynthesis</keyword>
<proteinExistence type="inferred from homology"/>
<comment type="similarity">
    <text evidence="5">Belongs to the queuine tRNA-ribosyltransferase family.</text>
</comment>
<comment type="function">
    <text evidence="5">Catalyzes the base-exchange of a guanine (G) residue with the queuine precursor 7-aminomethyl-7-deazaguanine (PreQ1) at position 34 (anticodon wobble position) in tRNAs with GU(N) anticodons (tRNA-Asp, -Asn, -His and -Tyr). Catalysis occurs through a double-displacement mechanism. The nucleophile active site attacks the C1' of nucleotide 34 to detach the guanine base from the RNA, forming a covalent enzyme-RNA intermediate. The proton acceptor active site deprotonates the incoming PreQ1, allowing a nucleophilic attack on the C1' of the ribose to form the product. After dissociation, two additional enzymatic reactions on the tRNA convert PreQ1 to queuine (Q), resulting in the hypermodified nucleoside queuosine (7-(((4,5-cis-dihydroxy-2-cyclopenten-1-yl)amino)methyl)-7-deazaguanosine).</text>
</comment>
<dbReference type="Pfam" id="PF01702">
    <property type="entry name" value="TGT"/>
    <property type="match status" value="1"/>
</dbReference>
<dbReference type="GO" id="GO:0046872">
    <property type="term" value="F:metal ion binding"/>
    <property type="evidence" value="ECO:0007669"/>
    <property type="project" value="UniProtKB-KW"/>
</dbReference>
<comment type="subunit">
    <text evidence="5">Homodimer. Within each dimer, one monomer is responsible for RNA recognition and catalysis, while the other monomer binds to the replacement base PreQ1.</text>
</comment>
<comment type="cofactor">
    <cofactor evidence="5">
        <name>Zn(2+)</name>
        <dbReference type="ChEBI" id="CHEBI:29105"/>
    </cofactor>
    <text evidence="5">Binds 1 zinc ion per subunit.</text>
</comment>
<dbReference type="UniPathway" id="UPA00392"/>
<feature type="binding site" evidence="5">
    <location>
        <position position="221"/>
    </location>
    <ligand>
        <name>substrate</name>
    </ligand>
</feature>
<dbReference type="NCBIfam" id="TIGR00449">
    <property type="entry name" value="tgt_general"/>
    <property type="match status" value="1"/>
</dbReference>
<dbReference type="FunFam" id="3.20.20.105:FF:000001">
    <property type="entry name" value="Queuine tRNA-ribosyltransferase"/>
    <property type="match status" value="1"/>
</dbReference>
<feature type="binding site" evidence="5">
    <location>
        <position position="315"/>
    </location>
    <ligand>
        <name>Zn(2+)</name>
        <dbReference type="ChEBI" id="CHEBI:29105"/>
    </ligand>
</feature>
<evidence type="ECO:0000256" key="3">
    <source>
        <dbReference type="ARBA" id="ARBA00022694"/>
    </source>
</evidence>
<dbReference type="GO" id="GO:0005829">
    <property type="term" value="C:cytosol"/>
    <property type="evidence" value="ECO:0007669"/>
    <property type="project" value="TreeGrafter"/>
</dbReference>
<sequence>MDAETFKFKLEGQDPATSARAGKITTSRGEIETPVFMPVGTAGAVKTLCSEDLLALDAKIILSNTYHLVVRPGLDVIEKAGGLHKFMNWNRPILTDSGGYQVFSLKETRKVTDEGVEFRSHVNGDKLMFTPESVIAAQKTIGSDIIMPFDECVMHPCPKDDAAKAMVRTHEWLARSMAAHEKNNGSQALFGIVQGSVHPDLREESAKFIAAADVAGSAIGGLSVGEPAETMYAMLDCICPHLPQDKPRYLMGVGTPENIVEAVSRGVDMFDCVIPTRNARNGQVFTSRGRVHYKAGEYKNSADIALDPDCGCFVCKNYSRAYLRHLFNANEITALRLATYHNLYFYLNMMQEIRAAIVAGNFAAWRKTFLAGVTEENH</sequence>
<feature type="region of interest" description="RNA binding" evidence="5">
    <location>
        <begin position="252"/>
        <end position="258"/>
    </location>
</feature>
<comment type="pathway">
    <text evidence="5">tRNA modification; tRNA-queuosine biosynthesis.</text>
</comment>
<dbReference type="HAMAP" id="MF_00168">
    <property type="entry name" value="Q_tRNA_Tgt"/>
    <property type="match status" value="1"/>
</dbReference>
<organism evidence="7 8">
    <name type="scientific">Candidatus Raymondbacteria bacterium RIFOXYD12_FULL_49_13</name>
    <dbReference type="NCBI Taxonomy" id="1817890"/>
    <lineage>
        <taxon>Bacteria</taxon>
        <taxon>Raymondiibacteriota</taxon>
    </lineage>
</organism>